<dbReference type="Pfam" id="PF24855">
    <property type="entry name" value="DUF7729"/>
    <property type="match status" value="1"/>
</dbReference>
<dbReference type="EMBL" id="JBANRG010000027">
    <property type="protein sequence ID" value="KAK7453252.1"/>
    <property type="molecule type" value="Genomic_DNA"/>
</dbReference>
<comment type="caution">
    <text evidence="2">The sequence shown here is derived from an EMBL/GenBank/DDBJ whole genome shotgun (WGS) entry which is preliminary data.</text>
</comment>
<dbReference type="Proteomes" id="UP001498398">
    <property type="component" value="Unassembled WGS sequence"/>
</dbReference>
<evidence type="ECO:0000313" key="3">
    <source>
        <dbReference type="Proteomes" id="UP001498398"/>
    </source>
</evidence>
<protein>
    <recommendedName>
        <fullName evidence="1">DUF7729 domain-containing protein</fullName>
    </recommendedName>
</protein>
<accession>A0ABR1J7D0</accession>
<evidence type="ECO:0000259" key="1">
    <source>
        <dbReference type="Pfam" id="PF24855"/>
    </source>
</evidence>
<gene>
    <name evidence="2" type="ORF">VKT23_011928</name>
</gene>
<dbReference type="PANTHER" id="PTHR39460">
    <property type="entry name" value="EXPRESSED PROTEIN"/>
    <property type="match status" value="1"/>
</dbReference>
<dbReference type="PANTHER" id="PTHR39460:SF1">
    <property type="entry name" value="C6 TRANSCRIPTION FACTOR"/>
    <property type="match status" value="1"/>
</dbReference>
<feature type="domain" description="DUF7729" evidence="1">
    <location>
        <begin position="28"/>
        <end position="102"/>
    </location>
</feature>
<dbReference type="InterPro" id="IPR056146">
    <property type="entry name" value="DUF7729"/>
</dbReference>
<name>A0ABR1J7D0_9AGAR</name>
<sequence>MCRSTDILHGALPAWSFSSLFADDTGASTHTALLAYPLLQSAACLSLSNTNTYCYVSSIAGGASHASDIYLYSLPLGIRFPDSGQLSSGAYEKDMLGVFGGSLGSSASSKTKHRLAT</sequence>
<evidence type="ECO:0000313" key="2">
    <source>
        <dbReference type="EMBL" id="KAK7453252.1"/>
    </source>
</evidence>
<proteinExistence type="predicted"/>
<organism evidence="2 3">
    <name type="scientific">Marasmiellus scandens</name>
    <dbReference type="NCBI Taxonomy" id="2682957"/>
    <lineage>
        <taxon>Eukaryota</taxon>
        <taxon>Fungi</taxon>
        <taxon>Dikarya</taxon>
        <taxon>Basidiomycota</taxon>
        <taxon>Agaricomycotina</taxon>
        <taxon>Agaricomycetes</taxon>
        <taxon>Agaricomycetidae</taxon>
        <taxon>Agaricales</taxon>
        <taxon>Marasmiineae</taxon>
        <taxon>Omphalotaceae</taxon>
        <taxon>Marasmiellus</taxon>
    </lineage>
</organism>
<keyword evidence="3" id="KW-1185">Reference proteome</keyword>
<reference evidence="2 3" key="1">
    <citation type="submission" date="2024-01" db="EMBL/GenBank/DDBJ databases">
        <title>A draft genome for the cacao thread blight pathogen Marasmiellus scandens.</title>
        <authorList>
            <person name="Baruah I.K."/>
            <person name="Leung J."/>
            <person name="Bukari Y."/>
            <person name="Amoako-Attah I."/>
            <person name="Meinhardt L.W."/>
            <person name="Bailey B.A."/>
            <person name="Cohen S.P."/>
        </authorList>
    </citation>
    <scope>NUCLEOTIDE SEQUENCE [LARGE SCALE GENOMIC DNA]</scope>
    <source>
        <strain evidence="2 3">GH-19</strain>
    </source>
</reference>